<dbReference type="EMBL" id="AESD01000028">
    <property type="protein sequence ID" value="EHJ15153.1"/>
    <property type="molecule type" value="Genomic_DNA"/>
</dbReference>
<sequence>MISVTALLIAISPLSGFAETEKPEKEVADTTDIWLN</sequence>
<accession>G5IY43</accession>
<protein>
    <submittedName>
        <fullName evidence="1">Cystatin-like fold containing conserved bacterial protein</fullName>
    </submittedName>
</protein>
<gene>
    <name evidence="1" type="ORF">CWATWH0003_0198t1</name>
</gene>
<name>G5IY43_CROWT</name>
<dbReference type="AlphaFoldDB" id="G5IY43"/>
<feature type="non-terminal residue" evidence="1">
    <location>
        <position position="36"/>
    </location>
</feature>
<reference evidence="1 2" key="1">
    <citation type="journal article" date="2011" name="Front. Microbiol.">
        <title>Two Strains of Crocosphaera watsonii with Highly Conserved Genomes are Distinguished by Strain-Specific Features.</title>
        <authorList>
            <person name="Bench S.R."/>
            <person name="Ilikchyan I.N."/>
            <person name="Tripp H.J."/>
            <person name="Zehr J.P."/>
        </authorList>
    </citation>
    <scope>NUCLEOTIDE SEQUENCE [LARGE SCALE GENOMIC DNA]</scope>
    <source>
        <strain evidence="1 2">WH 0003</strain>
    </source>
</reference>
<evidence type="ECO:0000313" key="1">
    <source>
        <dbReference type="EMBL" id="EHJ15153.1"/>
    </source>
</evidence>
<evidence type="ECO:0000313" key="2">
    <source>
        <dbReference type="Proteomes" id="UP000003477"/>
    </source>
</evidence>
<comment type="caution">
    <text evidence="1">The sequence shown here is derived from an EMBL/GenBank/DDBJ whole genome shotgun (WGS) entry which is preliminary data.</text>
</comment>
<dbReference type="Proteomes" id="UP000003477">
    <property type="component" value="Unassembled WGS sequence"/>
</dbReference>
<organism evidence="1 2">
    <name type="scientific">Crocosphaera watsonii WH 0003</name>
    <dbReference type="NCBI Taxonomy" id="423471"/>
    <lineage>
        <taxon>Bacteria</taxon>
        <taxon>Bacillati</taxon>
        <taxon>Cyanobacteriota</taxon>
        <taxon>Cyanophyceae</taxon>
        <taxon>Oscillatoriophycideae</taxon>
        <taxon>Chroococcales</taxon>
        <taxon>Aphanothecaceae</taxon>
        <taxon>Crocosphaera</taxon>
    </lineage>
</organism>
<proteinExistence type="predicted"/>